<accession>A0A4Y8AUP6</accession>
<organism evidence="1 2">
    <name type="scientific">Gramella jeungdoensis</name>
    <dbReference type="NCBI Taxonomy" id="708091"/>
    <lineage>
        <taxon>Bacteria</taxon>
        <taxon>Pseudomonadati</taxon>
        <taxon>Bacteroidota</taxon>
        <taxon>Flavobacteriia</taxon>
        <taxon>Flavobacteriales</taxon>
        <taxon>Flavobacteriaceae</taxon>
        <taxon>Christiangramia</taxon>
    </lineage>
</organism>
<protein>
    <recommendedName>
        <fullName evidence="3">Lipocalin-like domain-containing protein</fullName>
    </recommendedName>
</protein>
<dbReference type="Proteomes" id="UP000298517">
    <property type="component" value="Unassembled WGS sequence"/>
</dbReference>
<proteinExistence type="predicted"/>
<dbReference type="EMBL" id="SNQI01000002">
    <property type="protein sequence ID" value="TEW75589.1"/>
    <property type="molecule type" value="Genomic_DNA"/>
</dbReference>
<dbReference type="AlphaFoldDB" id="A0A4Y8AUP6"/>
<dbReference type="RefSeq" id="WP_134247958.1">
    <property type="nucleotide sequence ID" value="NZ_SNQI01000002.1"/>
</dbReference>
<evidence type="ECO:0000313" key="2">
    <source>
        <dbReference type="Proteomes" id="UP000298517"/>
    </source>
</evidence>
<gene>
    <name evidence="1" type="ORF">E2488_08775</name>
</gene>
<dbReference type="OrthoDB" id="1451624at2"/>
<keyword evidence="2" id="KW-1185">Reference proteome</keyword>
<comment type="caution">
    <text evidence="1">The sequence shown here is derived from an EMBL/GenBank/DDBJ whole genome shotgun (WGS) entry which is preliminary data.</text>
</comment>
<evidence type="ECO:0008006" key="3">
    <source>
        <dbReference type="Google" id="ProtNLM"/>
    </source>
</evidence>
<name>A0A4Y8AUP6_9FLAO</name>
<sequence length="126" mass="14215">MKNSRIQILIFIFITAISSCISDDEINQGDELLGSWHHGNPYEIGGEYTLTFYADYSGFWGDMSFFPPPDFEYAIGGAASFSWSTTNNPKTLIIPDMKLNTPYSINAEGQLILNNFRQGKPFDKIE</sequence>
<evidence type="ECO:0000313" key="1">
    <source>
        <dbReference type="EMBL" id="TEW75589.1"/>
    </source>
</evidence>
<reference evidence="1 2" key="1">
    <citation type="journal article" date="2011" name="J. Microbiol.">
        <title>Gramella jeungdoensis sp. nov., isolated from a solar saltern in Korea.</title>
        <authorList>
            <person name="Joung Y."/>
            <person name="Kim H."/>
            <person name="Jang T."/>
            <person name="Ahn T.S."/>
            <person name="Joh K."/>
        </authorList>
    </citation>
    <scope>NUCLEOTIDE SEQUENCE [LARGE SCALE GENOMIC DNA]</scope>
    <source>
        <strain evidence="1 2">KCTC 23123</strain>
    </source>
</reference>
<dbReference type="PROSITE" id="PS51257">
    <property type="entry name" value="PROKAR_LIPOPROTEIN"/>
    <property type="match status" value="1"/>
</dbReference>